<dbReference type="GO" id="GO:0005524">
    <property type="term" value="F:ATP binding"/>
    <property type="evidence" value="ECO:0007669"/>
    <property type="project" value="InterPro"/>
</dbReference>
<dbReference type="InterPro" id="IPR013210">
    <property type="entry name" value="LRR_N_plant-typ"/>
</dbReference>
<protein>
    <submittedName>
        <fullName evidence="19 20">Protein MALE DISCOVERER 2-like</fullName>
    </submittedName>
</protein>
<dbReference type="AlphaFoldDB" id="A0A1S2YG42"/>
<dbReference type="FunFam" id="3.30.200.20:FF:000489">
    <property type="entry name" value="Inactive receptor-like serine/threonine-protein kinase"/>
    <property type="match status" value="1"/>
</dbReference>
<evidence type="ECO:0000256" key="8">
    <source>
        <dbReference type="ARBA" id="ARBA00022737"/>
    </source>
</evidence>
<dbReference type="Proteomes" id="UP000087171">
    <property type="component" value="Chromosome Ca6"/>
</dbReference>
<dbReference type="Pfam" id="PF08263">
    <property type="entry name" value="LRRNT_2"/>
    <property type="match status" value="1"/>
</dbReference>
<dbReference type="SUPFAM" id="SSF56112">
    <property type="entry name" value="Protein kinase-like (PK-like)"/>
    <property type="match status" value="1"/>
</dbReference>
<evidence type="ECO:0000259" key="17">
    <source>
        <dbReference type="PROSITE" id="PS50011"/>
    </source>
</evidence>
<dbReference type="Gene3D" id="3.80.10.10">
    <property type="entry name" value="Ribonuclease Inhibitor"/>
    <property type="match status" value="1"/>
</dbReference>
<evidence type="ECO:0000256" key="9">
    <source>
        <dbReference type="ARBA" id="ARBA00022821"/>
    </source>
</evidence>
<evidence type="ECO:0000256" key="14">
    <source>
        <dbReference type="ARBA" id="ARBA00046288"/>
    </source>
</evidence>
<feature type="region of interest" description="Disordered" evidence="15">
    <location>
        <begin position="570"/>
        <end position="590"/>
    </location>
</feature>
<feature type="transmembrane region" description="Helical" evidence="16">
    <location>
        <begin position="350"/>
        <end position="374"/>
    </location>
</feature>
<dbReference type="PANTHER" id="PTHR46084">
    <property type="entry name" value="PROTEIN MALE DISCOVERER 2"/>
    <property type="match status" value="1"/>
</dbReference>
<name>A0A1S2YG42_CICAR</name>
<keyword evidence="4" id="KW-0964">Secreted</keyword>
<evidence type="ECO:0000256" key="12">
    <source>
        <dbReference type="ARBA" id="ARBA00023157"/>
    </source>
</evidence>
<dbReference type="InterPro" id="IPR032675">
    <property type="entry name" value="LRR_dom_sf"/>
</dbReference>
<reference evidence="19 20" key="2">
    <citation type="submission" date="2025-04" db="UniProtKB">
        <authorList>
            <consortium name="RefSeq"/>
        </authorList>
    </citation>
    <scope>IDENTIFICATION</scope>
    <source>
        <tissue evidence="19 20">Etiolated seedlings</tissue>
    </source>
</reference>
<evidence type="ECO:0000256" key="1">
    <source>
        <dbReference type="ARBA" id="ARBA00004170"/>
    </source>
</evidence>
<dbReference type="PaxDb" id="3827-XP_004504296.1"/>
<keyword evidence="7" id="KW-0732">Signal</keyword>
<evidence type="ECO:0000256" key="7">
    <source>
        <dbReference type="ARBA" id="ARBA00022729"/>
    </source>
</evidence>
<evidence type="ECO:0000313" key="18">
    <source>
        <dbReference type="Proteomes" id="UP000087171"/>
    </source>
</evidence>
<dbReference type="OrthoDB" id="291737at2759"/>
<organism evidence="18 19">
    <name type="scientific">Cicer arietinum</name>
    <name type="common">Chickpea</name>
    <name type="synonym">Garbanzo</name>
    <dbReference type="NCBI Taxonomy" id="3827"/>
    <lineage>
        <taxon>Eukaryota</taxon>
        <taxon>Viridiplantae</taxon>
        <taxon>Streptophyta</taxon>
        <taxon>Embryophyta</taxon>
        <taxon>Tracheophyta</taxon>
        <taxon>Spermatophyta</taxon>
        <taxon>Magnoliopsida</taxon>
        <taxon>eudicotyledons</taxon>
        <taxon>Gunneridae</taxon>
        <taxon>Pentapetalae</taxon>
        <taxon>rosids</taxon>
        <taxon>fabids</taxon>
        <taxon>Fabales</taxon>
        <taxon>Fabaceae</taxon>
        <taxon>Papilionoideae</taxon>
        <taxon>50 kb inversion clade</taxon>
        <taxon>NPAAA clade</taxon>
        <taxon>Hologalegina</taxon>
        <taxon>IRL clade</taxon>
        <taxon>Cicereae</taxon>
        <taxon>Cicer</taxon>
    </lineage>
</organism>
<keyword evidence="18" id="KW-1185">Reference proteome</keyword>
<evidence type="ECO:0000256" key="6">
    <source>
        <dbReference type="ARBA" id="ARBA00022692"/>
    </source>
</evidence>
<evidence type="ECO:0000313" key="20">
    <source>
        <dbReference type="RefSeq" id="XP_012572327.1"/>
    </source>
</evidence>
<keyword evidence="10 16" id="KW-1133">Transmembrane helix</keyword>
<keyword evidence="3" id="KW-0134">Cell wall</keyword>
<comment type="similarity">
    <text evidence="13">Belongs to the polygalacturonase-inhibiting protein family.</text>
</comment>
<keyword evidence="12" id="KW-1015">Disulfide bond</keyword>
<dbReference type="RefSeq" id="XP_004504296.1">
    <property type="nucleotide sequence ID" value="XM_004504239.3"/>
</dbReference>
<dbReference type="KEGG" id="cam:101498088"/>
<evidence type="ECO:0000256" key="5">
    <source>
        <dbReference type="ARBA" id="ARBA00022614"/>
    </source>
</evidence>
<dbReference type="GeneID" id="101498088"/>
<dbReference type="eggNOG" id="ENOG502QTJQ">
    <property type="taxonomic scope" value="Eukaryota"/>
</dbReference>
<proteinExistence type="inferred from homology"/>
<evidence type="ECO:0000256" key="10">
    <source>
        <dbReference type="ARBA" id="ARBA00022989"/>
    </source>
</evidence>
<dbReference type="PANTHER" id="PTHR46084:SF1">
    <property type="entry name" value="PROTEIN MALE DISCOVERER 2"/>
    <property type="match status" value="1"/>
</dbReference>
<dbReference type="InterPro" id="IPR011009">
    <property type="entry name" value="Kinase-like_dom_sf"/>
</dbReference>
<dbReference type="RefSeq" id="XP_012572327.1">
    <property type="nucleotide sequence ID" value="XM_012716873.2"/>
</dbReference>
<dbReference type="Gene3D" id="3.30.200.20">
    <property type="entry name" value="Phosphorylase Kinase, domain 1"/>
    <property type="match status" value="1"/>
</dbReference>
<dbReference type="STRING" id="3827.A0A1S2YG42"/>
<comment type="subcellular location">
    <subcellularLocation>
        <location evidence="14">Endomembrane system</location>
        <topology evidence="14">Single-pass type I membrane protein</topology>
    </subcellularLocation>
    <subcellularLocation>
        <location evidence="1">Membrane</location>
        <topology evidence="1">Peripheral membrane protein</topology>
    </subcellularLocation>
    <subcellularLocation>
        <location evidence="2">Secreted</location>
        <location evidence="2">Cell wall</location>
    </subcellularLocation>
</comment>
<evidence type="ECO:0000256" key="2">
    <source>
        <dbReference type="ARBA" id="ARBA00004191"/>
    </source>
</evidence>
<keyword evidence="11 16" id="KW-0472">Membrane</keyword>
<evidence type="ECO:0000256" key="4">
    <source>
        <dbReference type="ARBA" id="ARBA00022525"/>
    </source>
</evidence>
<feature type="domain" description="Protein kinase" evidence="17">
    <location>
        <begin position="414"/>
        <end position="682"/>
    </location>
</feature>
<evidence type="ECO:0000256" key="15">
    <source>
        <dbReference type="SAM" id="MobiDB-lite"/>
    </source>
</evidence>
<evidence type="ECO:0000256" key="3">
    <source>
        <dbReference type="ARBA" id="ARBA00022512"/>
    </source>
</evidence>
<dbReference type="Pfam" id="PF00560">
    <property type="entry name" value="LRR_1"/>
    <property type="match status" value="2"/>
</dbReference>
<dbReference type="GO" id="GO:0016020">
    <property type="term" value="C:membrane"/>
    <property type="evidence" value="ECO:0007669"/>
    <property type="project" value="UniProtKB-SubCell"/>
</dbReference>
<gene>
    <name evidence="19 20" type="primary">LOC101498088</name>
</gene>
<dbReference type="FunFam" id="3.80.10.10:FF:000400">
    <property type="entry name" value="Nuclear pore complex protein NUP107"/>
    <property type="match status" value="1"/>
</dbReference>
<dbReference type="InterPro" id="IPR000719">
    <property type="entry name" value="Prot_kinase_dom"/>
</dbReference>
<keyword evidence="5" id="KW-0433">Leucine-rich repeat</keyword>
<dbReference type="InterPro" id="IPR001611">
    <property type="entry name" value="Leu-rich_rpt"/>
</dbReference>
<evidence type="ECO:0000256" key="16">
    <source>
        <dbReference type="SAM" id="Phobius"/>
    </source>
</evidence>
<dbReference type="Gene3D" id="1.10.510.10">
    <property type="entry name" value="Transferase(Phosphotransferase) domain 1"/>
    <property type="match status" value="1"/>
</dbReference>
<dbReference type="SUPFAM" id="SSF52058">
    <property type="entry name" value="L domain-like"/>
    <property type="match status" value="1"/>
</dbReference>
<sequence>MECIWDRFGLWLRVYVGLISLWGIQQCWSLNDEGFALLEFRIRITSDPHGALLNWNPNDSNPCKWLGVHCVDGKVQMLDLNGLSLEGTLTPHLGKLDHLKSLVLCKNNFSGTIPKELGDLEKLELLDLRENNLTGNIPAEISRMLLLKQLLVHENKIEVNDSQELRSIGLPTKSLFIDNYSSPLTSFFQCKNRKFAHCVWYRDLKQWNKADSLAVPIKGALKRCFDVMSLPLPLFKLGKATSHDSEENYCGNLRSSDESEIDPNLSNLISSARRKLLDQSSNLAAAPFSGEPAIQISLIPISISSGSFPAVPDANKKQNQLAAPLHSPTDFPHDNQTSQPNSANGAPGKLWKYIIVISGVAALVILIVIMLCILRKRAARVIKPWKTGISGQLQKAFVTGVPKLNRAELETACEDFSNIINSFEKCTVYKGTLSSGVEIAVDTTIVTSSQDWSKNMEMAYRRKIDALSRVNHKNFTNLIGYCDEEEPFARMMVFEYAPNGSVFEHLHVKEVEHLDWSARMRVIMGTAYCLQYMHHDLNPPIAHSNLNSVSILLTDDFAAKISEISFGNNGLSPASTPGDESKKSDLPPQQGPEIDVYNFGMLLLEIISGKLPYSEEQGHLANWAADHLNDKRSFGCLIDPTLESFKDIELDVICEVIKDCLQPDQRLRPTMKEVASKLRDVLSISPEQAVPRLSPLWWAELEILSVEAT</sequence>
<dbReference type="GO" id="GO:0012505">
    <property type="term" value="C:endomembrane system"/>
    <property type="evidence" value="ECO:0007669"/>
    <property type="project" value="UniProtKB-SubCell"/>
</dbReference>
<keyword evidence="6 16" id="KW-0812">Transmembrane</keyword>
<reference evidence="18" key="1">
    <citation type="journal article" date="2013" name="Nat. Biotechnol.">
        <title>Draft genome sequence of chickpea (Cicer arietinum) provides a resource for trait improvement.</title>
        <authorList>
            <person name="Varshney R.K."/>
            <person name="Song C."/>
            <person name="Saxena R.K."/>
            <person name="Azam S."/>
            <person name="Yu S."/>
            <person name="Sharpe A.G."/>
            <person name="Cannon S."/>
            <person name="Baek J."/>
            <person name="Rosen B.D."/>
            <person name="Tar'an B."/>
            <person name="Millan T."/>
            <person name="Zhang X."/>
            <person name="Ramsay L.D."/>
            <person name="Iwata A."/>
            <person name="Wang Y."/>
            <person name="Nelson W."/>
            <person name="Farmer A.D."/>
            <person name="Gaur P.M."/>
            <person name="Soderlund C."/>
            <person name="Penmetsa R.V."/>
            <person name="Xu C."/>
            <person name="Bharti A.K."/>
            <person name="He W."/>
            <person name="Winter P."/>
            <person name="Zhao S."/>
            <person name="Hane J.K."/>
            <person name="Carrasquilla-Garcia N."/>
            <person name="Condie J.A."/>
            <person name="Upadhyaya H.D."/>
            <person name="Luo M.C."/>
            <person name="Thudi M."/>
            <person name="Gowda C.L."/>
            <person name="Singh N.P."/>
            <person name="Lichtenzveig J."/>
            <person name="Gali K.K."/>
            <person name="Rubio J."/>
            <person name="Nadarajan N."/>
            <person name="Dolezel J."/>
            <person name="Bansal K.C."/>
            <person name="Xu X."/>
            <person name="Edwards D."/>
            <person name="Zhang G."/>
            <person name="Kahl G."/>
            <person name="Gil J."/>
            <person name="Singh K.B."/>
            <person name="Datta S.K."/>
            <person name="Jackson S.A."/>
            <person name="Wang J."/>
            <person name="Cook D.R."/>
        </authorList>
    </citation>
    <scope>NUCLEOTIDE SEQUENCE [LARGE SCALE GENOMIC DNA]</scope>
    <source>
        <strain evidence="18">cv. CDC Frontier</strain>
    </source>
</reference>
<dbReference type="PROSITE" id="PS50011">
    <property type="entry name" value="PROTEIN_KINASE_DOM"/>
    <property type="match status" value="1"/>
</dbReference>
<accession>A0A1S2YG42</accession>
<dbReference type="InterPro" id="IPR001245">
    <property type="entry name" value="Ser-Thr/Tyr_kinase_cat_dom"/>
</dbReference>
<evidence type="ECO:0000256" key="13">
    <source>
        <dbReference type="ARBA" id="ARBA00038043"/>
    </source>
</evidence>
<keyword evidence="9" id="KW-0611">Plant defense</keyword>
<dbReference type="SMART" id="SM00220">
    <property type="entry name" value="S_TKc"/>
    <property type="match status" value="1"/>
</dbReference>
<dbReference type="GO" id="GO:0004672">
    <property type="term" value="F:protein kinase activity"/>
    <property type="evidence" value="ECO:0007669"/>
    <property type="project" value="InterPro"/>
</dbReference>
<evidence type="ECO:0000256" key="11">
    <source>
        <dbReference type="ARBA" id="ARBA00023136"/>
    </source>
</evidence>
<feature type="compositionally biased region" description="Polar residues" evidence="15">
    <location>
        <begin position="334"/>
        <end position="344"/>
    </location>
</feature>
<dbReference type="GO" id="GO:0006952">
    <property type="term" value="P:defense response"/>
    <property type="evidence" value="ECO:0007669"/>
    <property type="project" value="UniProtKB-KW"/>
</dbReference>
<evidence type="ECO:0000313" key="19">
    <source>
        <dbReference type="RefSeq" id="XP_004504296.1"/>
    </source>
</evidence>
<keyword evidence="8" id="KW-0677">Repeat</keyword>
<dbReference type="Pfam" id="PF07714">
    <property type="entry name" value="PK_Tyr_Ser-Thr"/>
    <property type="match status" value="1"/>
</dbReference>
<feature type="region of interest" description="Disordered" evidence="15">
    <location>
        <begin position="319"/>
        <end position="344"/>
    </location>
</feature>